<dbReference type="EC" id="4.1.1.31" evidence="4"/>
<dbReference type="AlphaFoldDB" id="A0A7J3I772"/>
<keyword evidence="1" id="KW-0460">Magnesium</keyword>
<dbReference type="EMBL" id="DTAI01000108">
    <property type="protein sequence ID" value="HGN36644.1"/>
    <property type="molecule type" value="Genomic_DNA"/>
</dbReference>
<name>A0A7J3I772_9CREN</name>
<keyword evidence="2 5" id="KW-0456">Lyase</keyword>
<accession>A0A7J3I772</accession>
<dbReference type="PIRSF" id="PIRSF006677">
    <property type="entry name" value="UCP006677"/>
    <property type="match status" value="1"/>
</dbReference>
<dbReference type="GO" id="GO:0015977">
    <property type="term" value="P:carbon fixation"/>
    <property type="evidence" value="ECO:0007669"/>
    <property type="project" value="UniProtKB-KW"/>
</dbReference>
<evidence type="ECO:0000313" key="6">
    <source>
        <dbReference type="EMBL" id="HGQ17544.1"/>
    </source>
</evidence>
<dbReference type="Pfam" id="PF14010">
    <property type="entry name" value="PEPcase_2"/>
    <property type="match status" value="1"/>
</dbReference>
<organism evidence="5">
    <name type="scientific">Ignisphaera aggregans</name>
    <dbReference type="NCBI Taxonomy" id="334771"/>
    <lineage>
        <taxon>Archaea</taxon>
        <taxon>Thermoproteota</taxon>
        <taxon>Thermoprotei</taxon>
        <taxon>Desulfurococcales</taxon>
        <taxon>Desulfurococcaceae</taxon>
        <taxon>Ignisphaera</taxon>
    </lineage>
</organism>
<evidence type="ECO:0000313" key="5">
    <source>
        <dbReference type="EMBL" id="HGN36644.1"/>
    </source>
</evidence>
<gene>
    <name evidence="5" type="primary">ppcA</name>
    <name evidence="5" type="ORF">ENT87_03735</name>
    <name evidence="6" type="ORF">ENU30_00980</name>
</gene>
<sequence>MMIPKLMCTQHPDSTVKVTVQEEVNEAIQSYTMYGCEEIMSDYEGKLTPYAQPKDIIMKAIELGIPIGDRLYITPRVPNPKLEDFDRVALTLEASLIANYYSYIHLGTQAVKWIILPMVETTDVVRLIQRLIIRKSKILCEEMNVPCPLMQLIPLIEDSSRLIHVHEYITGLYSILKEFNADLDNLRVFLGKSDSATKSGHIASALSLIYALHRISEIDKELDVNIKPIIGMGSPPFRGGINNPRLVDMEVEQYKGFSTVTIQSAVRYDVTYTDYQKVQSVLLNNIDGVPRRVDSEIIQLIENATLRYRTLVAKYIDIVNKYAMTIPTTRDRVSWREYGRSIILEDKMLSTPRAIIYTATWYVLGVPPLLLDADFIIEAYKKDVIDDIVKYIPYIRREWEYEVQFYVPHVAEKRLGKEIVSKINEAIDVMGIKHEPIELYSKLIELNPIEPYILSLGKIRGFLG</sequence>
<evidence type="ECO:0000256" key="1">
    <source>
        <dbReference type="ARBA" id="ARBA00022842"/>
    </source>
</evidence>
<dbReference type="GO" id="GO:0006099">
    <property type="term" value="P:tricarboxylic acid cycle"/>
    <property type="evidence" value="ECO:0007669"/>
    <property type="project" value="InterPro"/>
</dbReference>
<evidence type="ECO:0000256" key="4">
    <source>
        <dbReference type="NCBIfam" id="TIGR02751"/>
    </source>
</evidence>
<proteinExistence type="predicted"/>
<dbReference type="EMBL" id="DTBZ01000028">
    <property type="protein sequence ID" value="HGQ17544.1"/>
    <property type="molecule type" value="Genomic_DNA"/>
</dbReference>
<keyword evidence="3" id="KW-0120">Carbon dioxide fixation</keyword>
<dbReference type="SUPFAM" id="SSF51621">
    <property type="entry name" value="Phosphoenolpyruvate/pyruvate domain"/>
    <property type="match status" value="1"/>
</dbReference>
<evidence type="ECO:0000256" key="3">
    <source>
        <dbReference type="ARBA" id="ARBA00023300"/>
    </source>
</evidence>
<dbReference type="NCBIfam" id="TIGR02751">
    <property type="entry name" value="PEPCase_arch"/>
    <property type="match status" value="1"/>
</dbReference>
<reference evidence="5" key="1">
    <citation type="journal article" date="2020" name="mSystems">
        <title>Genome- and Community-Level Interaction Insights into Carbon Utilization and Element Cycling Functions of Hydrothermarchaeota in Hydrothermal Sediment.</title>
        <authorList>
            <person name="Zhou Z."/>
            <person name="Liu Y."/>
            <person name="Xu W."/>
            <person name="Pan J."/>
            <person name="Luo Z.H."/>
            <person name="Li M."/>
        </authorList>
    </citation>
    <scope>NUCLEOTIDE SEQUENCE [LARGE SCALE GENOMIC DNA]</scope>
    <source>
        <strain evidence="5">SpSt-618</strain>
        <strain evidence="6">SpSt-657</strain>
    </source>
</reference>
<keyword evidence="5" id="KW-0670">Pyruvate</keyword>
<evidence type="ECO:0000256" key="2">
    <source>
        <dbReference type="ARBA" id="ARBA00023239"/>
    </source>
</evidence>
<dbReference type="InterPro" id="IPR015813">
    <property type="entry name" value="Pyrv/PenolPyrv_kinase-like_dom"/>
</dbReference>
<dbReference type="InterPro" id="IPR007566">
    <property type="entry name" value="PEP_COase_arc-type"/>
</dbReference>
<dbReference type="GO" id="GO:0008964">
    <property type="term" value="F:phosphoenolpyruvate carboxylase activity"/>
    <property type="evidence" value="ECO:0007669"/>
    <property type="project" value="UniProtKB-UniRule"/>
</dbReference>
<comment type="caution">
    <text evidence="5">The sequence shown here is derived from an EMBL/GenBank/DDBJ whole genome shotgun (WGS) entry which is preliminary data.</text>
</comment>
<protein>
    <recommendedName>
        <fullName evidence="4">Phosphoenolpyruvate carboxylase</fullName>
        <ecNumber evidence="4">4.1.1.31</ecNumber>
    </recommendedName>
</protein>